<proteinExistence type="predicted"/>
<comment type="caution">
    <text evidence="1">The sequence shown here is derived from an EMBL/GenBank/DDBJ whole genome shotgun (WGS) entry which is preliminary data.</text>
</comment>
<evidence type="ECO:0000313" key="2">
    <source>
        <dbReference type="Proteomes" id="UP000324222"/>
    </source>
</evidence>
<gene>
    <name evidence="1" type="ORF">E2C01_044709</name>
</gene>
<evidence type="ECO:0000313" key="1">
    <source>
        <dbReference type="EMBL" id="MPC50875.1"/>
    </source>
</evidence>
<dbReference type="AlphaFoldDB" id="A0A5B7FZY0"/>
<reference evidence="1 2" key="1">
    <citation type="submission" date="2019-05" db="EMBL/GenBank/DDBJ databases">
        <title>Another draft genome of Portunus trituberculatus and its Hox gene families provides insights of decapod evolution.</title>
        <authorList>
            <person name="Jeong J.-H."/>
            <person name="Song I."/>
            <person name="Kim S."/>
            <person name="Choi T."/>
            <person name="Kim D."/>
            <person name="Ryu S."/>
            <person name="Kim W."/>
        </authorList>
    </citation>
    <scope>NUCLEOTIDE SEQUENCE [LARGE SCALE GENOMIC DNA]</scope>
    <source>
        <tissue evidence="1">Muscle</tissue>
    </source>
</reference>
<protein>
    <submittedName>
        <fullName evidence="1">Uncharacterized protein</fullName>
    </submittedName>
</protein>
<dbReference type="OrthoDB" id="2215036at2759"/>
<organism evidence="1 2">
    <name type="scientific">Portunus trituberculatus</name>
    <name type="common">Swimming crab</name>
    <name type="synonym">Neptunus trituberculatus</name>
    <dbReference type="NCBI Taxonomy" id="210409"/>
    <lineage>
        <taxon>Eukaryota</taxon>
        <taxon>Metazoa</taxon>
        <taxon>Ecdysozoa</taxon>
        <taxon>Arthropoda</taxon>
        <taxon>Crustacea</taxon>
        <taxon>Multicrustacea</taxon>
        <taxon>Malacostraca</taxon>
        <taxon>Eumalacostraca</taxon>
        <taxon>Eucarida</taxon>
        <taxon>Decapoda</taxon>
        <taxon>Pleocyemata</taxon>
        <taxon>Brachyura</taxon>
        <taxon>Eubrachyura</taxon>
        <taxon>Portunoidea</taxon>
        <taxon>Portunidae</taxon>
        <taxon>Portuninae</taxon>
        <taxon>Portunus</taxon>
    </lineage>
</organism>
<dbReference type="Proteomes" id="UP000324222">
    <property type="component" value="Unassembled WGS sequence"/>
</dbReference>
<name>A0A5B7FZY0_PORTR</name>
<sequence>MRISPKRDLTSLGEPRGSPCGCQGTAKFDFKSPSVHSVVRGHPTAKSEFHQAKCGGLL</sequence>
<dbReference type="EMBL" id="VSRR010009777">
    <property type="protein sequence ID" value="MPC50875.1"/>
    <property type="molecule type" value="Genomic_DNA"/>
</dbReference>
<accession>A0A5B7FZY0</accession>
<keyword evidence="2" id="KW-1185">Reference proteome</keyword>